<sequence>MAFLSVTTRLAKVAGLALRQGDFLIAEARNHLLSPAKQAVQRRIAKAKALAQIPLLEMEIARHDIEARMAIIDRTYTAPTNPLLQTISCIKDEHRRALPAQKVAQELVELPLLLALAYKRAGKNPQVIIDRFSQAVSSDTDKQARYSRAMESLVWVSFDYSLERCFAFIKIATI</sequence>
<dbReference type="Proteomes" id="UP000177309">
    <property type="component" value="Unassembled WGS sequence"/>
</dbReference>
<organism evidence="1 2">
    <name type="scientific">candidate division WOR-1 bacterium RIFOXYC2_FULL_41_25</name>
    <dbReference type="NCBI Taxonomy" id="1802586"/>
    <lineage>
        <taxon>Bacteria</taxon>
        <taxon>Bacillati</taxon>
        <taxon>Saganbacteria</taxon>
    </lineage>
</organism>
<name>A0A1F4TR99_UNCSA</name>
<protein>
    <submittedName>
        <fullName evidence="1">Uncharacterized protein</fullName>
    </submittedName>
</protein>
<evidence type="ECO:0000313" key="2">
    <source>
        <dbReference type="Proteomes" id="UP000177309"/>
    </source>
</evidence>
<accession>A0A1F4TR99</accession>
<dbReference type="EMBL" id="MEUI01000005">
    <property type="protein sequence ID" value="OGC35254.1"/>
    <property type="molecule type" value="Genomic_DNA"/>
</dbReference>
<dbReference type="AlphaFoldDB" id="A0A1F4TR99"/>
<gene>
    <name evidence="1" type="ORF">A2462_08440</name>
</gene>
<reference evidence="1 2" key="1">
    <citation type="journal article" date="2016" name="Nat. Commun.">
        <title>Thousands of microbial genomes shed light on interconnected biogeochemical processes in an aquifer system.</title>
        <authorList>
            <person name="Anantharaman K."/>
            <person name="Brown C.T."/>
            <person name="Hug L.A."/>
            <person name="Sharon I."/>
            <person name="Castelle C.J."/>
            <person name="Probst A.J."/>
            <person name="Thomas B.C."/>
            <person name="Singh A."/>
            <person name="Wilkins M.J."/>
            <person name="Karaoz U."/>
            <person name="Brodie E.L."/>
            <person name="Williams K.H."/>
            <person name="Hubbard S.S."/>
            <person name="Banfield J.F."/>
        </authorList>
    </citation>
    <scope>NUCLEOTIDE SEQUENCE [LARGE SCALE GENOMIC DNA]</scope>
</reference>
<comment type="caution">
    <text evidence="1">The sequence shown here is derived from an EMBL/GenBank/DDBJ whole genome shotgun (WGS) entry which is preliminary data.</text>
</comment>
<proteinExistence type="predicted"/>
<evidence type="ECO:0000313" key="1">
    <source>
        <dbReference type="EMBL" id="OGC35254.1"/>
    </source>
</evidence>